<keyword evidence="2" id="KW-1185">Reference proteome</keyword>
<reference evidence="2" key="1">
    <citation type="journal article" date="2017" name="Nat. Ecol. Evol.">
        <title>Genome expansion and lineage-specific genetic innovations in the forest pathogenic fungi Armillaria.</title>
        <authorList>
            <person name="Sipos G."/>
            <person name="Prasanna A.N."/>
            <person name="Walter M.C."/>
            <person name="O'Connor E."/>
            <person name="Balint B."/>
            <person name="Krizsan K."/>
            <person name="Kiss B."/>
            <person name="Hess J."/>
            <person name="Varga T."/>
            <person name="Slot J."/>
            <person name="Riley R."/>
            <person name="Boka B."/>
            <person name="Rigling D."/>
            <person name="Barry K."/>
            <person name="Lee J."/>
            <person name="Mihaltcheva S."/>
            <person name="LaButti K."/>
            <person name="Lipzen A."/>
            <person name="Waldron R."/>
            <person name="Moloney N.M."/>
            <person name="Sperisen C."/>
            <person name="Kredics L."/>
            <person name="Vagvoelgyi C."/>
            <person name="Patrignani A."/>
            <person name="Fitzpatrick D."/>
            <person name="Nagy I."/>
            <person name="Doyle S."/>
            <person name="Anderson J.B."/>
            <person name="Grigoriev I.V."/>
            <person name="Gueldener U."/>
            <person name="Muensterkoetter M."/>
            <person name="Nagy L.G."/>
        </authorList>
    </citation>
    <scope>NUCLEOTIDE SEQUENCE [LARGE SCALE GENOMIC DNA]</scope>
    <source>
        <strain evidence="2">Ar21-2</strain>
    </source>
</reference>
<organism evidence="1 2">
    <name type="scientific">Armillaria gallica</name>
    <name type="common">Bulbous honey fungus</name>
    <name type="synonym">Armillaria bulbosa</name>
    <dbReference type="NCBI Taxonomy" id="47427"/>
    <lineage>
        <taxon>Eukaryota</taxon>
        <taxon>Fungi</taxon>
        <taxon>Dikarya</taxon>
        <taxon>Basidiomycota</taxon>
        <taxon>Agaricomycotina</taxon>
        <taxon>Agaricomycetes</taxon>
        <taxon>Agaricomycetidae</taxon>
        <taxon>Agaricales</taxon>
        <taxon>Marasmiineae</taxon>
        <taxon>Physalacriaceae</taxon>
        <taxon>Armillaria</taxon>
    </lineage>
</organism>
<sequence>MRLGKCRRRRGIRWRRVMAAKTLAGSSWIEESVRIESRTALLSPKSEKLCHGRTQDVWTRVGISLRGLAMTERESSFTESASAYTQTRIAITSPQGFLSDDKYFRRRQAKEEGEGDVGNAKAVGECRPYHDMTVQGEGKTGPVWGIWMRIIGYNTETALPRRPLCWLKRMTGRGQKLQKLHRAEPYPTMRVPVYEVITLWYRVRRSVDAAILLPQLLTPVLVTRRVSVSQDPTSATRTGAWTPPLSCAGVEGRADGVQSPGRRGVGQSIDDVGHVDEAFDGDVDMARIAKDAYKQEVLLGFAEKKDVGNQKLRLLR</sequence>
<dbReference type="InParanoid" id="A0A2H3CJR0"/>
<dbReference type="AlphaFoldDB" id="A0A2H3CJR0"/>
<name>A0A2H3CJR0_ARMGA</name>
<evidence type="ECO:0000313" key="1">
    <source>
        <dbReference type="EMBL" id="PBK79432.1"/>
    </source>
</evidence>
<dbReference type="Proteomes" id="UP000217790">
    <property type="component" value="Unassembled WGS sequence"/>
</dbReference>
<evidence type="ECO:0000313" key="2">
    <source>
        <dbReference type="Proteomes" id="UP000217790"/>
    </source>
</evidence>
<accession>A0A2H3CJR0</accession>
<proteinExistence type="predicted"/>
<gene>
    <name evidence="1" type="ORF">ARMGADRAFT_1040811</name>
</gene>
<protein>
    <submittedName>
        <fullName evidence="1">Uncharacterized protein</fullName>
    </submittedName>
</protein>
<dbReference type="EMBL" id="KZ293776">
    <property type="protein sequence ID" value="PBK79432.1"/>
    <property type="molecule type" value="Genomic_DNA"/>
</dbReference>